<proteinExistence type="predicted"/>
<evidence type="ECO:0000313" key="4">
    <source>
        <dbReference type="Proteomes" id="UP001190700"/>
    </source>
</evidence>
<organism evidence="2 4">
    <name type="scientific">Cymbomonas tetramitiformis</name>
    <dbReference type="NCBI Taxonomy" id="36881"/>
    <lineage>
        <taxon>Eukaryota</taxon>
        <taxon>Viridiplantae</taxon>
        <taxon>Chlorophyta</taxon>
        <taxon>Pyramimonadophyceae</taxon>
        <taxon>Pyramimonadales</taxon>
        <taxon>Pyramimonadaceae</taxon>
        <taxon>Cymbomonas</taxon>
    </lineage>
</organism>
<dbReference type="PANTHER" id="PTHR12277:SF81">
    <property type="entry name" value="PROTEIN ABHD13"/>
    <property type="match status" value="1"/>
</dbReference>
<dbReference type="EMBL" id="LGRX02027573">
    <property type="protein sequence ID" value="KAK3249165.1"/>
    <property type="molecule type" value="Genomic_DNA"/>
</dbReference>
<dbReference type="Gene3D" id="3.40.50.1820">
    <property type="entry name" value="alpha/beta hydrolase"/>
    <property type="match status" value="1"/>
</dbReference>
<evidence type="ECO:0000313" key="3">
    <source>
        <dbReference type="EMBL" id="KAK3259149.1"/>
    </source>
</evidence>
<gene>
    <name evidence="3" type="ORF">CYMTET_31809</name>
    <name evidence="2" type="ORF">CYMTET_41428</name>
</gene>
<dbReference type="EMBL" id="LGRX02018953">
    <property type="protein sequence ID" value="KAK3259149.1"/>
    <property type="molecule type" value="Genomic_DNA"/>
</dbReference>
<comment type="caution">
    <text evidence="2">The sequence shown here is derived from an EMBL/GenBank/DDBJ whole genome shotgun (WGS) entry which is preliminary data.</text>
</comment>
<name>A0AAE0C872_9CHLO</name>
<keyword evidence="1" id="KW-1133">Transmembrane helix</keyword>
<evidence type="ECO:0000256" key="1">
    <source>
        <dbReference type="SAM" id="Phobius"/>
    </source>
</evidence>
<dbReference type="SUPFAM" id="SSF53474">
    <property type="entry name" value="alpha/beta-Hydrolases"/>
    <property type="match status" value="1"/>
</dbReference>
<reference evidence="2" key="2">
    <citation type="submission" date="2023-06" db="EMBL/GenBank/DDBJ databases">
        <title>Long-read-based genome assembly of the green algal bacterivore Cymbomonas tetramitiformis.</title>
        <authorList>
            <person name="Gyaltshen Y."/>
            <person name="Rozenberg A."/>
            <person name="Paasch A."/>
            <person name="Burns J.A."/>
            <person name="Warring S."/>
            <person name="Larson R."/>
            <person name="Maurer-Alcala X."/>
            <person name="Dacks J."/>
            <person name="Kim E."/>
        </authorList>
    </citation>
    <scope>NUCLEOTIDE SEQUENCE</scope>
    <source>
        <strain evidence="2">PLY_AMNH</strain>
    </source>
</reference>
<dbReference type="PANTHER" id="PTHR12277">
    <property type="entry name" value="ALPHA/BETA HYDROLASE DOMAIN-CONTAINING PROTEIN"/>
    <property type="match status" value="1"/>
</dbReference>
<dbReference type="AlphaFoldDB" id="A0AAE0C872"/>
<feature type="transmembrane region" description="Helical" evidence="1">
    <location>
        <begin position="204"/>
        <end position="225"/>
    </location>
</feature>
<keyword evidence="1" id="KW-0472">Membrane</keyword>
<reference evidence="2 4" key="1">
    <citation type="journal article" date="2015" name="Genome Biol. Evol.">
        <title>Comparative Genomics of a Bacterivorous Green Alga Reveals Evolutionary Causalities and Consequences of Phago-Mixotrophic Mode of Nutrition.</title>
        <authorList>
            <person name="Burns J.A."/>
            <person name="Paasch A."/>
            <person name="Narechania A."/>
            <person name="Kim E."/>
        </authorList>
    </citation>
    <scope>NUCLEOTIDE SEQUENCE [LARGE SCALE GENOMIC DNA]</scope>
    <source>
        <strain evidence="2">PLY_AMNH</strain>
    </source>
</reference>
<keyword evidence="4" id="KW-1185">Reference proteome</keyword>
<dbReference type="Proteomes" id="UP001190700">
    <property type="component" value="Unassembled WGS sequence"/>
</dbReference>
<keyword evidence="1" id="KW-0812">Transmembrane</keyword>
<dbReference type="InterPro" id="IPR029058">
    <property type="entry name" value="AB_hydrolase_fold"/>
</dbReference>
<protein>
    <submittedName>
        <fullName evidence="2">Uncharacterized protein</fullName>
    </submittedName>
</protein>
<accession>A0AAE0C872</accession>
<sequence length="321" mass="36209">MGKQAWSWEEFVPNLFHPQMCEKGVAPERLLGRLHLMKLATFCLDVKECGCEVKNMLCVCAFPIGSVGNTTPRHFAAEDVHRLLEDNRHIDVVSYSHGNAESVHALSSMRDFVTIHMKCVFVSYEWQGYGTDHKHKPRFHAQSARCQALLKFLKRTRFEMPDSQCNVIPVGYSLGCAVVLDAVKKIRHARVSNRKKKCKNNFKAVILFAPFLSAFSMLIRSTIFADLSTHVFAPMNNANAIKDVGTNLFVAHGTQDEVIPTQHSHELVRIYDSAVANSAYASELCIVDKANHVTLFMNSHKHYLSNRLCNFLIRVNATSSN</sequence>
<evidence type="ECO:0000313" key="2">
    <source>
        <dbReference type="EMBL" id="KAK3249165.1"/>
    </source>
</evidence>